<name>A0A381VLV4_9ZZZZ</name>
<keyword evidence="2" id="KW-0813">Transport</keyword>
<dbReference type="Gene3D" id="3.10.105.10">
    <property type="entry name" value="Dipeptide-binding Protein, Domain 3"/>
    <property type="match status" value="1"/>
</dbReference>
<evidence type="ECO:0000256" key="3">
    <source>
        <dbReference type="ARBA" id="ARBA00022729"/>
    </source>
</evidence>
<dbReference type="Gene3D" id="3.40.190.10">
    <property type="entry name" value="Periplasmic binding protein-like II"/>
    <property type="match status" value="1"/>
</dbReference>
<dbReference type="SUPFAM" id="SSF53850">
    <property type="entry name" value="Periplasmic binding protein-like II"/>
    <property type="match status" value="1"/>
</dbReference>
<dbReference type="InterPro" id="IPR000914">
    <property type="entry name" value="SBP_5_dom"/>
</dbReference>
<dbReference type="PIRSF" id="PIRSF002741">
    <property type="entry name" value="MppA"/>
    <property type="match status" value="1"/>
</dbReference>
<dbReference type="InterPro" id="IPR019546">
    <property type="entry name" value="TAT_signal_bac_arc"/>
</dbReference>
<feature type="domain" description="Solute-binding protein family 5" evidence="4">
    <location>
        <begin position="99"/>
        <end position="449"/>
    </location>
</feature>
<comment type="similarity">
    <text evidence="1">Belongs to the bacterial solute-binding protein 5 family.</text>
</comment>
<keyword evidence="3" id="KW-0732">Signal</keyword>
<organism evidence="5">
    <name type="scientific">marine metagenome</name>
    <dbReference type="NCBI Taxonomy" id="408172"/>
    <lineage>
        <taxon>unclassified sequences</taxon>
        <taxon>metagenomes</taxon>
        <taxon>ecological metagenomes</taxon>
    </lineage>
</organism>
<dbReference type="PANTHER" id="PTHR30290:SF9">
    <property type="entry name" value="OLIGOPEPTIDE-BINDING PROTEIN APPA"/>
    <property type="match status" value="1"/>
</dbReference>
<dbReference type="GO" id="GO:0043190">
    <property type="term" value="C:ATP-binding cassette (ABC) transporter complex"/>
    <property type="evidence" value="ECO:0007669"/>
    <property type="project" value="InterPro"/>
</dbReference>
<dbReference type="GO" id="GO:0042597">
    <property type="term" value="C:periplasmic space"/>
    <property type="evidence" value="ECO:0007669"/>
    <property type="project" value="UniProtKB-ARBA"/>
</dbReference>
<dbReference type="PANTHER" id="PTHR30290">
    <property type="entry name" value="PERIPLASMIC BINDING COMPONENT OF ABC TRANSPORTER"/>
    <property type="match status" value="1"/>
</dbReference>
<evidence type="ECO:0000259" key="4">
    <source>
        <dbReference type="Pfam" id="PF00496"/>
    </source>
</evidence>
<evidence type="ECO:0000256" key="2">
    <source>
        <dbReference type="ARBA" id="ARBA00022448"/>
    </source>
</evidence>
<dbReference type="GO" id="GO:1904680">
    <property type="term" value="F:peptide transmembrane transporter activity"/>
    <property type="evidence" value="ECO:0007669"/>
    <property type="project" value="TreeGrafter"/>
</dbReference>
<dbReference type="AlphaFoldDB" id="A0A381VLV4"/>
<accession>A0A381VLV4</accession>
<dbReference type="PROSITE" id="PS51318">
    <property type="entry name" value="TAT"/>
    <property type="match status" value="1"/>
</dbReference>
<evidence type="ECO:0000313" key="5">
    <source>
        <dbReference type="EMBL" id="SVA41214.1"/>
    </source>
</evidence>
<dbReference type="NCBIfam" id="TIGR01409">
    <property type="entry name" value="TAT_signal_seq"/>
    <property type="match status" value="1"/>
</dbReference>
<dbReference type="InterPro" id="IPR006311">
    <property type="entry name" value="TAT_signal"/>
</dbReference>
<dbReference type="InterPro" id="IPR039424">
    <property type="entry name" value="SBP_5"/>
</dbReference>
<sequence>MQPKLDTQLKGEIYMLDVKTTRRRFLQGSAALGATAMMNPGLSFSAEGSVLKIRSYSVFQILDPAFTLAAPEGWIGGAIFNKLVAFKPGTEWETELDAAEYIEQVDDTHIEFRLRPGIMFTNGYGEMTAEDVKFSYERIIDPEMKSAYTGDWATLDRVEVTGKYSGTIVLKEPFAPLWWSTLPYGSGDIISKKATESAGGSFKGMDVPAVSGPYQIKEWVQKQKLVLERNPVWNGPKPDFDEIHLLPIDDEKSAELGFEAGDLDWTWVSVSSLPNYRSSPPKGSVLLESPSLYYVWLGMNVDHPLLQDIRVRKAIQRSIDVDAIMEAAYFGVAKPSTGIVAPGLLGHRDANLTPSKPDYEGAKKLLAEAGHSGGLKITLDTLNKPTYMASVQIIQANLLEIGIDVQINVHDSGSFWVLGSESSGDQWKNVQLFYQRYSMSPDPSWATMWFTCDQVGVWNWERVCNKEFDDLHKKAVVELDSDKRHVMYQKLQDLMEESGAYRFITHEATPSIYRDTIIPGVRPDGHPLLRHFRKA</sequence>
<protein>
    <recommendedName>
        <fullName evidence="4">Solute-binding protein family 5 domain-containing protein</fullName>
    </recommendedName>
</protein>
<reference evidence="5" key="1">
    <citation type="submission" date="2018-05" db="EMBL/GenBank/DDBJ databases">
        <authorList>
            <person name="Lanie J.A."/>
            <person name="Ng W.-L."/>
            <person name="Kazmierczak K.M."/>
            <person name="Andrzejewski T.M."/>
            <person name="Davidsen T.M."/>
            <person name="Wayne K.J."/>
            <person name="Tettelin H."/>
            <person name="Glass J.I."/>
            <person name="Rusch D."/>
            <person name="Podicherti R."/>
            <person name="Tsui H.-C.T."/>
            <person name="Winkler M.E."/>
        </authorList>
    </citation>
    <scope>NUCLEOTIDE SEQUENCE</scope>
</reference>
<dbReference type="Pfam" id="PF00496">
    <property type="entry name" value="SBP_bac_5"/>
    <property type="match status" value="1"/>
</dbReference>
<evidence type="ECO:0000256" key="1">
    <source>
        <dbReference type="ARBA" id="ARBA00005695"/>
    </source>
</evidence>
<gene>
    <name evidence="5" type="ORF">METZ01_LOCUS94068</name>
</gene>
<dbReference type="EMBL" id="UINC01009185">
    <property type="protein sequence ID" value="SVA41214.1"/>
    <property type="molecule type" value="Genomic_DNA"/>
</dbReference>
<dbReference type="InterPro" id="IPR030678">
    <property type="entry name" value="Peptide/Ni-bd"/>
</dbReference>
<dbReference type="GO" id="GO:0015833">
    <property type="term" value="P:peptide transport"/>
    <property type="evidence" value="ECO:0007669"/>
    <property type="project" value="TreeGrafter"/>
</dbReference>
<proteinExistence type="inferred from homology"/>